<dbReference type="Pfam" id="PF06985">
    <property type="entry name" value="HET"/>
    <property type="match status" value="1"/>
</dbReference>
<keyword evidence="3" id="KW-1185">Reference proteome</keyword>
<dbReference type="STRING" id="363999.A0A439CQE5"/>
<evidence type="ECO:0000313" key="3">
    <source>
        <dbReference type="Proteomes" id="UP000286045"/>
    </source>
</evidence>
<dbReference type="AlphaFoldDB" id="A0A439CQE5"/>
<organism evidence="2 3">
    <name type="scientific">Xylaria grammica</name>
    <dbReference type="NCBI Taxonomy" id="363999"/>
    <lineage>
        <taxon>Eukaryota</taxon>
        <taxon>Fungi</taxon>
        <taxon>Dikarya</taxon>
        <taxon>Ascomycota</taxon>
        <taxon>Pezizomycotina</taxon>
        <taxon>Sordariomycetes</taxon>
        <taxon>Xylariomycetidae</taxon>
        <taxon>Xylariales</taxon>
        <taxon>Xylariaceae</taxon>
        <taxon>Xylaria</taxon>
    </lineage>
</organism>
<feature type="domain" description="Heterokaryon incompatibility" evidence="1">
    <location>
        <begin position="22"/>
        <end position="114"/>
    </location>
</feature>
<name>A0A439CQE5_9PEZI</name>
<reference evidence="2 3" key="1">
    <citation type="submission" date="2018-12" db="EMBL/GenBank/DDBJ databases">
        <title>Draft genome sequence of Xylaria grammica IHI A82.</title>
        <authorList>
            <person name="Buettner E."/>
            <person name="Kellner H."/>
        </authorList>
    </citation>
    <scope>NUCLEOTIDE SEQUENCE [LARGE SCALE GENOMIC DNA]</scope>
    <source>
        <strain evidence="2 3">IHI A82</strain>
    </source>
</reference>
<dbReference type="PANTHER" id="PTHR10622">
    <property type="entry name" value="HET DOMAIN-CONTAINING PROTEIN"/>
    <property type="match status" value="1"/>
</dbReference>
<evidence type="ECO:0000259" key="1">
    <source>
        <dbReference type="Pfam" id="PF06985"/>
    </source>
</evidence>
<proteinExistence type="predicted"/>
<dbReference type="Proteomes" id="UP000286045">
    <property type="component" value="Unassembled WGS sequence"/>
</dbReference>
<evidence type="ECO:0000313" key="2">
    <source>
        <dbReference type="EMBL" id="RWA04373.1"/>
    </source>
</evidence>
<dbReference type="InterPro" id="IPR010730">
    <property type="entry name" value="HET"/>
</dbReference>
<protein>
    <recommendedName>
        <fullName evidence="1">Heterokaryon incompatibility domain-containing protein</fullName>
    </recommendedName>
</protein>
<gene>
    <name evidence="2" type="ORF">EKO27_g10733</name>
</gene>
<accession>A0A439CQE5</accession>
<comment type="caution">
    <text evidence="2">The sequence shown here is derived from an EMBL/GenBank/DDBJ whole genome shotgun (WGS) entry which is preliminary data.</text>
</comment>
<dbReference type="PANTHER" id="PTHR10622:SF12">
    <property type="entry name" value="HET DOMAIN-CONTAINING PROTEIN"/>
    <property type="match status" value="1"/>
</dbReference>
<dbReference type="EMBL" id="RYZI01000580">
    <property type="protein sequence ID" value="RWA04373.1"/>
    <property type="molecule type" value="Genomic_DNA"/>
</dbReference>
<sequence length="534" mass="60653">MRLIHCHTLQLQEFHGSQTPAYAILSHTWQDEEVTFADFCRGAPSEAGAVPERWKKITQACKLALAQGYEYIWVDTCCIDKSSSAELTEAINSMYSWYAKSNKCFAYLCDFDLSSGSSDARQQFLSSRWFSRGWTLQELIAPEELEFYDSSWNFYGSKASLCTDIANKTGIDEGVLRTLGQDLLPSISVCQKMSWAASRETQRPEDVAYSLLGIFGVHMPLIYGEGTHAFVRLQKKIIKSTNDLTILAWRAPRDGIGEDKNQDYYGVLAPSPKYFAESRDIVLSQDLIYNPDFSITNKGLQTTTALPIIEDHPNESEGNHFDIVLNLHCHHHSRPQEPLGIYLGPIGGSVYGRMFADEMPIEIGRAGLPESLIFLSIKPNPYPVSKKHRAPDPGYNFEFGFTYRPATGKSIRVLSTYPEDRWDDFAFKAQDTFSFIGINIYRTFWQNTTADFVLACGFHPGFEPWVCVDREESDLWCAAMDRDHTRVREISQTRQGEKLTLENEIVLSIKLEFFSNRWIAADIYADQPQTPSLI</sequence>